<dbReference type="Pfam" id="PF16450">
    <property type="entry name" value="Prot_ATP_ID_OB_C"/>
    <property type="match status" value="1"/>
</dbReference>
<dbReference type="EnsemblPlants" id="KRH65743">
    <property type="protein sequence ID" value="KRH65743"/>
    <property type="gene ID" value="GLYMA_03G058400"/>
</dbReference>
<name>A0A0R0KRE0_SOYBN</name>
<dbReference type="Gene3D" id="3.40.50.300">
    <property type="entry name" value="P-loop containing nucleotide triphosphate hydrolases"/>
    <property type="match status" value="1"/>
</dbReference>
<dbReference type="GO" id="GO:0008540">
    <property type="term" value="C:proteasome regulatory particle, base subcomplex"/>
    <property type="evidence" value="ECO:0000318"/>
    <property type="project" value="GO_Central"/>
</dbReference>
<dbReference type="STRING" id="3847.A0A0R0KRE0"/>
<dbReference type="InterPro" id="IPR027417">
    <property type="entry name" value="P-loop_NTPase"/>
</dbReference>
<dbReference type="InterPro" id="IPR012340">
    <property type="entry name" value="NA-bd_OB-fold"/>
</dbReference>
<reference evidence="6" key="2">
    <citation type="submission" date="2018-02" db="UniProtKB">
        <authorList>
            <consortium name="EnsemblPlants"/>
        </authorList>
    </citation>
    <scope>IDENTIFICATION</scope>
    <source>
        <strain evidence="6">Williams 82</strain>
    </source>
</reference>
<evidence type="ECO:0000313" key="5">
    <source>
        <dbReference type="EMBL" id="KRH65743.1"/>
    </source>
</evidence>
<feature type="compositionally biased region" description="Basic and acidic residues" evidence="3">
    <location>
        <begin position="81"/>
        <end position="97"/>
    </location>
</feature>
<dbReference type="InterPro" id="IPR032501">
    <property type="entry name" value="Prot_ATP_ID_OB_2nd"/>
</dbReference>
<proteinExistence type="predicted"/>
<dbReference type="AlphaFoldDB" id="A0A0R0KRE0"/>
<reference evidence="5 6" key="1">
    <citation type="journal article" date="2010" name="Nature">
        <title>Genome sequence of the palaeopolyploid soybean.</title>
        <authorList>
            <person name="Schmutz J."/>
            <person name="Cannon S.B."/>
            <person name="Schlueter J."/>
            <person name="Ma J."/>
            <person name="Mitros T."/>
            <person name="Nelson W."/>
            <person name="Hyten D.L."/>
            <person name="Song Q."/>
            <person name="Thelen J.J."/>
            <person name="Cheng J."/>
            <person name="Xu D."/>
            <person name="Hellsten U."/>
            <person name="May G.D."/>
            <person name="Yu Y."/>
            <person name="Sakurai T."/>
            <person name="Umezawa T."/>
            <person name="Bhattacharyya M.K."/>
            <person name="Sandhu D."/>
            <person name="Valliyodan B."/>
            <person name="Lindquist E."/>
            <person name="Peto M."/>
            <person name="Grant D."/>
            <person name="Shu S."/>
            <person name="Goodstein D."/>
            <person name="Barry K."/>
            <person name="Futrell-Griggs M."/>
            <person name="Abernathy B."/>
            <person name="Du J."/>
            <person name="Tian Z."/>
            <person name="Zhu L."/>
            <person name="Gill N."/>
            <person name="Joshi T."/>
            <person name="Libault M."/>
            <person name="Sethuraman A."/>
            <person name="Zhang X.-C."/>
            <person name="Shinozaki K."/>
            <person name="Nguyen H.T."/>
            <person name="Wing R.A."/>
            <person name="Cregan P."/>
            <person name="Specht J."/>
            <person name="Grimwood J."/>
            <person name="Rokhsar D."/>
            <person name="Stacey G."/>
            <person name="Shoemaker R.C."/>
            <person name="Jackson S.A."/>
        </authorList>
    </citation>
    <scope>NUCLEOTIDE SEQUENCE</scope>
    <source>
        <strain evidence="6">cv. Williams 82</strain>
        <tissue evidence="5">Callus</tissue>
    </source>
</reference>
<evidence type="ECO:0000313" key="6">
    <source>
        <dbReference type="EnsemblPlants" id="KRH65743"/>
    </source>
</evidence>
<keyword evidence="1" id="KW-0547">Nucleotide-binding</keyword>
<protein>
    <recommendedName>
        <fullName evidence="4">Proteasomal ATPase second OB domain-containing protein</fullName>
    </recommendedName>
</protein>
<dbReference type="PANTHER" id="PTHR23073">
    <property type="entry name" value="26S PROTEASOME REGULATORY SUBUNIT"/>
    <property type="match status" value="1"/>
</dbReference>
<keyword evidence="7" id="KW-1185">Reference proteome</keyword>
<dbReference type="InParanoid" id="A0A0R0KRE0"/>
<reference evidence="5" key="3">
    <citation type="submission" date="2018-07" db="EMBL/GenBank/DDBJ databases">
        <title>WGS assembly of Glycine max.</title>
        <authorList>
            <person name="Schmutz J."/>
            <person name="Cannon S."/>
            <person name="Schlueter J."/>
            <person name="Ma J."/>
            <person name="Mitros T."/>
            <person name="Nelson W."/>
            <person name="Hyten D."/>
            <person name="Song Q."/>
            <person name="Thelen J."/>
            <person name="Cheng J."/>
            <person name="Xu D."/>
            <person name="Hellsten U."/>
            <person name="May G."/>
            <person name="Yu Y."/>
            <person name="Sakurai T."/>
            <person name="Umezawa T."/>
            <person name="Bhattacharyya M."/>
            <person name="Sandhu D."/>
            <person name="Valliyodan B."/>
            <person name="Lindquist E."/>
            <person name="Peto M."/>
            <person name="Grant D."/>
            <person name="Shu S."/>
            <person name="Goodstein D."/>
            <person name="Barry K."/>
            <person name="Futrell-Griggs M."/>
            <person name="Abernathy B."/>
            <person name="Du J."/>
            <person name="Tian Z."/>
            <person name="Zhu L."/>
            <person name="Gill N."/>
            <person name="Joshi T."/>
            <person name="Libault M."/>
            <person name="Sethuraman A."/>
            <person name="Zhang X."/>
            <person name="Shinozaki K."/>
            <person name="Nguyen H."/>
            <person name="Wing R."/>
            <person name="Cregan P."/>
            <person name="Specht J."/>
            <person name="Grimwood J."/>
            <person name="Rokhsar D."/>
            <person name="Stacey G."/>
            <person name="Shoemaker R."/>
            <person name="Jackson S."/>
        </authorList>
    </citation>
    <scope>NUCLEOTIDE SEQUENCE</scope>
    <source>
        <tissue evidence="5">Callus</tissue>
    </source>
</reference>
<evidence type="ECO:0000256" key="1">
    <source>
        <dbReference type="ARBA" id="ARBA00022741"/>
    </source>
</evidence>
<dbReference type="InterPro" id="IPR050221">
    <property type="entry name" value="26S_Proteasome_ATPase"/>
</dbReference>
<dbReference type="Gene3D" id="1.10.8.60">
    <property type="match status" value="1"/>
</dbReference>
<dbReference type="SUPFAM" id="SSF52540">
    <property type="entry name" value="P-loop containing nucleoside triphosphate hydrolases"/>
    <property type="match status" value="1"/>
</dbReference>
<dbReference type="Proteomes" id="UP000008827">
    <property type="component" value="Chromosome 3"/>
</dbReference>
<evidence type="ECO:0000256" key="3">
    <source>
        <dbReference type="SAM" id="MobiDB-lite"/>
    </source>
</evidence>
<feature type="region of interest" description="Disordered" evidence="3">
    <location>
        <begin position="68"/>
        <end position="97"/>
    </location>
</feature>
<gene>
    <name evidence="5" type="ORF">GLYMA_03G058400</name>
</gene>
<organism evidence="5">
    <name type="scientific">Glycine max</name>
    <name type="common">Soybean</name>
    <name type="synonym">Glycine hispida</name>
    <dbReference type="NCBI Taxonomy" id="3847"/>
    <lineage>
        <taxon>Eukaryota</taxon>
        <taxon>Viridiplantae</taxon>
        <taxon>Streptophyta</taxon>
        <taxon>Embryophyta</taxon>
        <taxon>Tracheophyta</taxon>
        <taxon>Spermatophyta</taxon>
        <taxon>Magnoliopsida</taxon>
        <taxon>eudicotyledons</taxon>
        <taxon>Gunneridae</taxon>
        <taxon>Pentapetalae</taxon>
        <taxon>rosids</taxon>
        <taxon>fabids</taxon>
        <taxon>Fabales</taxon>
        <taxon>Fabaceae</taxon>
        <taxon>Papilionoideae</taxon>
        <taxon>50 kb inversion clade</taxon>
        <taxon>NPAAA clade</taxon>
        <taxon>indigoferoid/millettioid clade</taxon>
        <taxon>Phaseoleae</taxon>
        <taxon>Glycine</taxon>
        <taxon>Glycine subgen. Soja</taxon>
    </lineage>
</organism>
<dbReference type="GO" id="GO:0005524">
    <property type="term" value="F:ATP binding"/>
    <property type="evidence" value="ECO:0007669"/>
    <property type="project" value="UniProtKB-KW"/>
</dbReference>
<dbReference type="EMBL" id="CM000836">
    <property type="protein sequence ID" value="KRH65743.1"/>
    <property type="molecule type" value="Genomic_DNA"/>
</dbReference>
<feature type="domain" description="Proteasomal ATPase second OB" evidence="4">
    <location>
        <begin position="103"/>
        <end position="156"/>
    </location>
</feature>
<dbReference type="Gramene" id="KRH65743">
    <property type="protein sequence ID" value="KRH65743"/>
    <property type="gene ID" value="GLYMA_03G058400"/>
</dbReference>
<evidence type="ECO:0000259" key="4">
    <source>
        <dbReference type="Pfam" id="PF16450"/>
    </source>
</evidence>
<dbReference type="GO" id="GO:0043161">
    <property type="term" value="P:proteasome-mediated ubiquitin-dependent protein catabolic process"/>
    <property type="evidence" value="ECO:0000318"/>
    <property type="project" value="GO_Central"/>
</dbReference>
<dbReference type="GO" id="GO:0036402">
    <property type="term" value="F:proteasome-activating activity"/>
    <property type="evidence" value="ECO:0000318"/>
    <property type="project" value="GO_Central"/>
</dbReference>
<evidence type="ECO:0000313" key="7">
    <source>
        <dbReference type="Proteomes" id="UP000008827"/>
    </source>
</evidence>
<keyword evidence="2" id="KW-0067">ATP-binding</keyword>
<sequence>MHSSTILLTCFKPLNEPIAATVFPCGIACKIKKKSTDSRLRSYHSETFLIHRDTVGDEEAQKPTISFKTRLGSGSDSRSGSMEEKAEEDKSKVDDLRGSPMSIGNLEELIDESHAIVSSSVGPEYYVGILSFVNKDQLEPGWAILLHNKGSYLVEEVINFERCEITHYYLITDMWTPEPGKRVLSIVGLLQDEVDPMVSVMKVEKAPLESYADIGIKPPKGVILYGEPGTGKTLLAKIHTLRMTLADDVNLEEFVMTKDEFSRADIKAICTEAGLLALRERRMKASHILLSGDHSERHELVEADGNSSDDSLCDKYLAQAAELFTSQCMIALNATAKYKGRESGEKFPKWRQKKTTTLFIYPIYIAYLSCRIIGG</sequence>
<dbReference type="Gene3D" id="2.40.50.140">
    <property type="entry name" value="Nucleic acid-binding proteins"/>
    <property type="match status" value="1"/>
</dbReference>
<accession>A0A0R0KRE0</accession>
<dbReference type="FunFam" id="2.40.50.140:FF:000437">
    <property type="entry name" value="26S protease regulatory subunit, putative"/>
    <property type="match status" value="1"/>
</dbReference>
<evidence type="ECO:0000256" key="2">
    <source>
        <dbReference type="ARBA" id="ARBA00022840"/>
    </source>
</evidence>